<gene>
    <name evidence="8" type="ORF">VMF7928_02656</name>
</gene>
<accession>A0ABM9A526</accession>
<evidence type="ECO:0000256" key="3">
    <source>
        <dbReference type="ARBA" id="ARBA00023082"/>
    </source>
</evidence>
<dbReference type="SUPFAM" id="SSF88946">
    <property type="entry name" value="Sigma2 domain of RNA polymerase sigma factors"/>
    <property type="match status" value="1"/>
</dbReference>
<evidence type="ECO:0000259" key="6">
    <source>
        <dbReference type="Pfam" id="PF04542"/>
    </source>
</evidence>
<dbReference type="InterPro" id="IPR014284">
    <property type="entry name" value="RNA_pol_sigma-70_dom"/>
</dbReference>
<dbReference type="InterPro" id="IPR039425">
    <property type="entry name" value="RNA_pol_sigma-70-like"/>
</dbReference>
<name>A0ABM9A526_9VIBR</name>
<dbReference type="InterPro" id="IPR007627">
    <property type="entry name" value="RNA_pol_sigma70_r2"/>
</dbReference>
<keyword evidence="2" id="KW-0805">Transcription regulation</keyword>
<dbReference type="SUPFAM" id="SSF88659">
    <property type="entry name" value="Sigma3 and sigma4 domains of RNA polymerase sigma factors"/>
    <property type="match status" value="1"/>
</dbReference>
<reference evidence="8" key="1">
    <citation type="submission" date="2021-11" db="EMBL/GenBank/DDBJ databases">
        <authorList>
            <person name="Rodrigo-Torres L."/>
            <person name="Arahal R. D."/>
            <person name="Lucena T."/>
        </authorList>
    </citation>
    <scope>NUCLEOTIDE SEQUENCE</scope>
    <source>
        <strain evidence="8">CECT 7928</strain>
    </source>
</reference>
<dbReference type="InterPro" id="IPR013249">
    <property type="entry name" value="RNA_pol_sigma70_r4_t2"/>
</dbReference>
<evidence type="ECO:0000259" key="7">
    <source>
        <dbReference type="Pfam" id="PF08281"/>
    </source>
</evidence>
<protein>
    <recommendedName>
        <fullName evidence="5">RNA polymerase sigma factor SigZ</fullName>
    </recommendedName>
</protein>
<evidence type="ECO:0000313" key="8">
    <source>
        <dbReference type="EMBL" id="CAH0540169.1"/>
    </source>
</evidence>
<dbReference type="PANTHER" id="PTHR43133:SF62">
    <property type="entry name" value="RNA POLYMERASE SIGMA FACTOR SIGZ"/>
    <property type="match status" value="1"/>
</dbReference>
<dbReference type="NCBIfam" id="NF007215">
    <property type="entry name" value="PRK09637.1"/>
    <property type="match status" value="1"/>
</dbReference>
<dbReference type="Gene3D" id="1.10.10.10">
    <property type="entry name" value="Winged helix-like DNA-binding domain superfamily/Winged helix DNA-binding domain"/>
    <property type="match status" value="1"/>
</dbReference>
<dbReference type="Pfam" id="PF08281">
    <property type="entry name" value="Sigma70_r4_2"/>
    <property type="match status" value="1"/>
</dbReference>
<dbReference type="EMBL" id="CAKLDM010000002">
    <property type="protein sequence ID" value="CAH0540169.1"/>
    <property type="molecule type" value="Genomic_DNA"/>
</dbReference>
<keyword evidence="4" id="KW-0804">Transcription</keyword>
<evidence type="ECO:0000256" key="1">
    <source>
        <dbReference type="ARBA" id="ARBA00010641"/>
    </source>
</evidence>
<sequence>MKLSKAHTAVRKVASCNVYLYWGCKASVLTNCGRMNIESIWSKYQSNLRHFLHRHIATPSDVDDLLQEVLIKSHKSIHTLKDHSKIKPWLFQIARNTIIDFYRKRTSLEANISAEDWLSMTPSVESELRKELAECIRPFINRLPDENAALLLAIELDGVSQKDYADKMGVNYSTIKSRMQKSRKLLYEVFQSCCDFEVNKQGNIVDYKNKKKGCSEC</sequence>
<evidence type="ECO:0000256" key="2">
    <source>
        <dbReference type="ARBA" id="ARBA00023015"/>
    </source>
</evidence>
<dbReference type="Pfam" id="PF04542">
    <property type="entry name" value="Sigma70_r2"/>
    <property type="match status" value="1"/>
</dbReference>
<feature type="domain" description="RNA polymerase sigma-70 region 2" evidence="6">
    <location>
        <begin position="42"/>
        <end position="106"/>
    </location>
</feature>
<organism evidence="8 9">
    <name type="scientific">Vibrio marisflavi CECT 7928</name>
    <dbReference type="NCBI Taxonomy" id="634439"/>
    <lineage>
        <taxon>Bacteria</taxon>
        <taxon>Pseudomonadati</taxon>
        <taxon>Pseudomonadota</taxon>
        <taxon>Gammaproteobacteria</taxon>
        <taxon>Vibrionales</taxon>
        <taxon>Vibrionaceae</taxon>
        <taxon>Vibrio</taxon>
    </lineage>
</organism>
<feature type="domain" description="RNA polymerase sigma factor 70 region 4 type 2" evidence="7">
    <location>
        <begin position="135"/>
        <end position="186"/>
    </location>
</feature>
<dbReference type="Gene3D" id="1.10.1740.10">
    <property type="match status" value="1"/>
</dbReference>
<dbReference type="NCBIfam" id="TIGR02937">
    <property type="entry name" value="sigma70-ECF"/>
    <property type="match status" value="1"/>
</dbReference>
<comment type="similarity">
    <text evidence="1">Belongs to the sigma-70 factor family. ECF subfamily.</text>
</comment>
<dbReference type="InterPro" id="IPR014304">
    <property type="entry name" value="RNA_pol_sigma-Z"/>
</dbReference>
<dbReference type="PANTHER" id="PTHR43133">
    <property type="entry name" value="RNA POLYMERASE ECF-TYPE SIGMA FACTO"/>
    <property type="match status" value="1"/>
</dbReference>
<evidence type="ECO:0000256" key="4">
    <source>
        <dbReference type="ARBA" id="ARBA00023163"/>
    </source>
</evidence>
<dbReference type="InterPro" id="IPR013324">
    <property type="entry name" value="RNA_pol_sigma_r3/r4-like"/>
</dbReference>
<dbReference type="InterPro" id="IPR036388">
    <property type="entry name" value="WH-like_DNA-bd_sf"/>
</dbReference>
<keyword evidence="9" id="KW-1185">Reference proteome</keyword>
<evidence type="ECO:0000313" key="9">
    <source>
        <dbReference type="Proteomes" id="UP000838748"/>
    </source>
</evidence>
<evidence type="ECO:0000256" key="5">
    <source>
        <dbReference type="NCBIfam" id="TIGR02959"/>
    </source>
</evidence>
<proteinExistence type="inferred from homology"/>
<dbReference type="InterPro" id="IPR013325">
    <property type="entry name" value="RNA_pol_sigma_r2"/>
</dbReference>
<dbReference type="NCBIfam" id="TIGR02959">
    <property type="entry name" value="SigZ"/>
    <property type="match status" value="1"/>
</dbReference>
<keyword evidence="3" id="KW-0731">Sigma factor</keyword>
<dbReference type="Proteomes" id="UP000838748">
    <property type="component" value="Unassembled WGS sequence"/>
</dbReference>
<comment type="caution">
    <text evidence="8">The sequence shown here is derived from an EMBL/GenBank/DDBJ whole genome shotgun (WGS) entry which is preliminary data.</text>
</comment>